<accession>A0A0S7Y511</accession>
<dbReference type="EMBL" id="LIZX01000013">
    <property type="protein sequence ID" value="KPJ69822.1"/>
    <property type="molecule type" value="Genomic_DNA"/>
</dbReference>
<proteinExistence type="predicted"/>
<name>A0A0S7Y511_UNCSA</name>
<dbReference type="SUPFAM" id="SSF51261">
    <property type="entry name" value="Duplicated hybrid motif"/>
    <property type="match status" value="1"/>
</dbReference>
<evidence type="ECO:0000259" key="1">
    <source>
        <dbReference type="Pfam" id="PF01551"/>
    </source>
</evidence>
<dbReference type="GO" id="GO:0004222">
    <property type="term" value="F:metalloendopeptidase activity"/>
    <property type="evidence" value="ECO:0007669"/>
    <property type="project" value="TreeGrafter"/>
</dbReference>
<dbReference type="Pfam" id="PF01551">
    <property type="entry name" value="Peptidase_M23"/>
    <property type="match status" value="1"/>
</dbReference>
<dbReference type="PANTHER" id="PTHR21666:SF270">
    <property type="entry name" value="MUREIN HYDROLASE ACTIVATOR ENVC"/>
    <property type="match status" value="1"/>
</dbReference>
<evidence type="ECO:0000313" key="3">
    <source>
        <dbReference type="Proteomes" id="UP000051861"/>
    </source>
</evidence>
<comment type="caution">
    <text evidence="2">The sequence shown here is derived from an EMBL/GenBank/DDBJ whole genome shotgun (WGS) entry which is preliminary data.</text>
</comment>
<feature type="domain" description="M23ase beta-sheet core" evidence="1">
    <location>
        <begin position="217"/>
        <end position="323"/>
    </location>
</feature>
<organism evidence="2 3">
    <name type="scientific">candidate division WOR-1 bacterium DG_54_3</name>
    <dbReference type="NCBI Taxonomy" id="1703775"/>
    <lineage>
        <taxon>Bacteria</taxon>
        <taxon>Bacillati</taxon>
        <taxon>Saganbacteria</taxon>
    </lineage>
</organism>
<dbReference type="InterPro" id="IPR011055">
    <property type="entry name" value="Dup_hybrid_motif"/>
</dbReference>
<reference evidence="2 3" key="1">
    <citation type="journal article" date="2015" name="Microbiome">
        <title>Genomic resolution of linkages in carbon, nitrogen, and sulfur cycling among widespread estuary sediment bacteria.</title>
        <authorList>
            <person name="Baker B.J."/>
            <person name="Lazar C.S."/>
            <person name="Teske A.P."/>
            <person name="Dick G.J."/>
        </authorList>
    </citation>
    <scope>NUCLEOTIDE SEQUENCE [LARGE SCALE GENOMIC DNA]</scope>
    <source>
        <strain evidence="2">DG_54_3</strain>
    </source>
</reference>
<evidence type="ECO:0000313" key="2">
    <source>
        <dbReference type="EMBL" id="KPJ69822.1"/>
    </source>
</evidence>
<dbReference type="AlphaFoldDB" id="A0A0S7Y511"/>
<dbReference type="InterPro" id="IPR050570">
    <property type="entry name" value="Cell_wall_metabolism_enzyme"/>
</dbReference>
<dbReference type="CDD" id="cd12797">
    <property type="entry name" value="M23_peptidase"/>
    <property type="match status" value="1"/>
</dbReference>
<dbReference type="Gene3D" id="2.70.70.10">
    <property type="entry name" value="Glucose Permease (Domain IIA)"/>
    <property type="match status" value="1"/>
</dbReference>
<dbReference type="PROSITE" id="PS51257">
    <property type="entry name" value="PROKAR_LIPOPROTEIN"/>
    <property type="match status" value="1"/>
</dbReference>
<dbReference type="PANTHER" id="PTHR21666">
    <property type="entry name" value="PEPTIDASE-RELATED"/>
    <property type="match status" value="1"/>
</dbReference>
<gene>
    <name evidence="2" type="ORF">AMJ44_02280</name>
</gene>
<sequence length="357" mass="40685">MLRIKIRMQLILFSVIAACFLTGLIVITVDRIFFHVNKQNNLEINNTSQPLSIYKINFADTPKYQIIPYYLDLDVGDVIQVVKHDGSETCVRVIEIKAESRRYSCPRVRVTVRVDGQDHFAYCGMIDAHEGGIGPLELNGIKIGVEITELVFSKINSKNKSPFHNYRNFKLSKDLRLALWDGNKPIMKNTEGTFVVNQPLWTRNKFGNWLHRTKYGMHTAIDIYASRHGVPEGVLSPVDAVVYKVYNKDADVDSKIQSKAINIYGDAVVGPKGENILYRFHHLSKILVSTGDHVKKGQVIGLTGHTGFDARIGDHLHFEMRLNPSCFGKDTDTDIFASVPVNPYYYLLEWWEKRAKR</sequence>
<dbReference type="Proteomes" id="UP000051861">
    <property type="component" value="Unassembled WGS sequence"/>
</dbReference>
<dbReference type="InterPro" id="IPR016047">
    <property type="entry name" value="M23ase_b-sheet_dom"/>
</dbReference>
<protein>
    <recommendedName>
        <fullName evidence="1">M23ase beta-sheet core domain-containing protein</fullName>
    </recommendedName>
</protein>